<name>A0ACB8CCP5_DERSI</name>
<protein>
    <submittedName>
        <fullName evidence="1">Uncharacterized protein</fullName>
    </submittedName>
</protein>
<sequence length="574" mass="60578">MAGATPASPAQPTDHPRRSLVRGSSRKRAVSVACPRSLWQLITSAEAVRLQHEQTQRLCRSISGRPTSTASSTTTSETEMFATPPLLTNDPAEQLHEIAGNLPTSESSCSATTAAASLATAVARQTLSAGTLDTAVAPSTTPTSSSDVLLEGVFVAVTGLLGASLVEPQYVPLPIDANLEDMDTTITRKRSRPSELGSDDEGASRKVQAVGTAPHNSSTTKLPPHVTGEDDRHLTLASGITTEGEFQQVLSKAQKRRPRSALPPGLAGNIPSPGTEPAVAPAARPTAPCSSPAPIAPPDVDLVATAGVPRTSVPTSPLTSRTVLFRPAHNGAAFPRTSRLAIAQALSALPGVKEARLKPGCKISQLHACGEDYLVYSNTTYLPEPQEDEFQANCELYTKQIACTIEFSESCLDNVPRAVALVAMEAAGDDFEAACTEGTERHDMYKSSIACMNTAGTGLNKCFAVLRDGLGESIDAPAGRTIHYACCAYHNSLECVEQALDDCDPSSPAKEYVTNVMERIFGQVLSLVCGPYTRGSADCHTLPKLPPTAGPKKTNLIELAIEISNSFRNKKKKN</sequence>
<accession>A0ACB8CCP5</accession>
<comment type="caution">
    <text evidence="1">The sequence shown here is derived from an EMBL/GenBank/DDBJ whole genome shotgun (WGS) entry which is preliminary data.</text>
</comment>
<dbReference type="EMBL" id="CM023476">
    <property type="protein sequence ID" value="KAH7940525.1"/>
    <property type="molecule type" value="Genomic_DNA"/>
</dbReference>
<dbReference type="Proteomes" id="UP000821865">
    <property type="component" value="Chromosome 7"/>
</dbReference>
<keyword evidence="2" id="KW-1185">Reference proteome</keyword>
<reference evidence="1" key="1">
    <citation type="submission" date="2020-05" db="EMBL/GenBank/DDBJ databases">
        <title>Large-scale comparative analyses of tick genomes elucidate their genetic diversity and vector capacities.</title>
        <authorList>
            <person name="Jia N."/>
            <person name="Wang J."/>
            <person name="Shi W."/>
            <person name="Du L."/>
            <person name="Sun Y."/>
            <person name="Zhan W."/>
            <person name="Jiang J."/>
            <person name="Wang Q."/>
            <person name="Zhang B."/>
            <person name="Ji P."/>
            <person name="Sakyi L.B."/>
            <person name="Cui X."/>
            <person name="Yuan T."/>
            <person name="Jiang B."/>
            <person name="Yang W."/>
            <person name="Lam T.T.-Y."/>
            <person name="Chang Q."/>
            <person name="Ding S."/>
            <person name="Wang X."/>
            <person name="Zhu J."/>
            <person name="Ruan X."/>
            <person name="Zhao L."/>
            <person name="Wei J."/>
            <person name="Que T."/>
            <person name="Du C."/>
            <person name="Cheng J."/>
            <person name="Dai P."/>
            <person name="Han X."/>
            <person name="Huang E."/>
            <person name="Gao Y."/>
            <person name="Liu J."/>
            <person name="Shao H."/>
            <person name="Ye R."/>
            <person name="Li L."/>
            <person name="Wei W."/>
            <person name="Wang X."/>
            <person name="Wang C."/>
            <person name="Yang T."/>
            <person name="Huo Q."/>
            <person name="Li W."/>
            <person name="Guo W."/>
            <person name="Chen H."/>
            <person name="Zhou L."/>
            <person name="Ni X."/>
            <person name="Tian J."/>
            <person name="Zhou Y."/>
            <person name="Sheng Y."/>
            <person name="Liu T."/>
            <person name="Pan Y."/>
            <person name="Xia L."/>
            <person name="Li J."/>
            <person name="Zhao F."/>
            <person name="Cao W."/>
        </authorList>
    </citation>
    <scope>NUCLEOTIDE SEQUENCE</scope>
    <source>
        <strain evidence="1">Dsil-2018</strain>
    </source>
</reference>
<evidence type="ECO:0000313" key="2">
    <source>
        <dbReference type="Proteomes" id="UP000821865"/>
    </source>
</evidence>
<gene>
    <name evidence="1" type="ORF">HPB49_001320</name>
</gene>
<proteinExistence type="predicted"/>
<organism evidence="1 2">
    <name type="scientific">Dermacentor silvarum</name>
    <name type="common">Tick</name>
    <dbReference type="NCBI Taxonomy" id="543639"/>
    <lineage>
        <taxon>Eukaryota</taxon>
        <taxon>Metazoa</taxon>
        <taxon>Ecdysozoa</taxon>
        <taxon>Arthropoda</taxon>
        <taxon>Chelicerata</taxon>
        <taxon>Arachnida</taxon>
        <taxon>Acari</taxon>
        <taxon>Parasitiformes</taxon>
        <taxon>Ixodida</taxon>
        <taxon>Ixodoidea</taxon>
        <taxon>Ixodidae</taxon>
        <taxon>Rhipicephalinae</taxon>
        <taxon>Dermacentor</taxon>
    </lineage>
</organism>
<evidence type="ECO:0000313" key="1">
    <source>
        <dbReference type="EMBL" id="KAH7940525.1"/>
    </source>
</evidence>